<dbReference type="InterPro" id="IPR005625">
    <property type="entry name" value="PepSY-ass_TM"/>
</dbReference>
<dbReference type="Pfam" id="PF03929">
    <property type="entry name" value="PepSY_TM"/>
    <property type="match status" value="1"/>
</dbReference>
<comment type="caution">
    <text evidence="2">The sequence shown here is derived from an EMBL/GenBank/DDBJ whole genome shotgun (WGS) entry which is preliminary data.</text>
</comment>
<reference evidence="2" key="1">
    <citation type="submission" date="2022-01" db="EMBL/GenBank/DDBJ databases">
        <title>Whole genome-based taxonomy of the Shewanellaceae.</title>
        <authorList>
            <person name="Martin-Rodriguez A.J."/>
        </authorList>
    </citation>
    <scope>NUCLEOTIDE SEQUENCE</scope>
    <source>
        <strain evidence="2">DSM 16422</strain>
    </source>
</reference>
<sequence>MQWFKKIHKWMSVIVGLQLIIWVITGLFFNLMDHQKAAGRLHYSAPATQQIVNYQNLIEPKQILHQYPDVVELTTSVILNQPYYLLNVNKGLYAHFANDYRLVNAQTGQIAELTETMVNHIALATLLLDEAESAATIINTQLLYPPIADFLKQQNPTWQVLINNDAETRIYIEAVSGRVIGHSDKHKQFADVFFMLHFMDYAQVGSFNNWLMIAMSFFVLWLSISGFFLVVTSLRKGKYYSF</sequence>
<evidence type="ECO:0000256" key="1">
    <source>
        <dbReference type="SAM" id="Phobius"/>
    </source>
</evidence>
<proteinExistence type="predicted"/>
<keyword evidence="1" id="KW-0812">Transmembrane</keyword>
<keyword evidence="1" id="KW-1133">Transmembrane helix</keyword>
<evidence type="ECO:0000313" key="3">
    <source>
        <dbReference type="Proteomes" id="UP001139333"/>
    </source>
</evidence>
<gene>
    <name evidence="2" type="ORF">L2672_08985</name>
</gene>
<keyword evidence="1" id="KW-0472">Membrane</keyword>
<organism evidence="2 3">
    <name type="scientific">Shewanella gaetbuli</name>
    <dbReference type="NCBI Taxonomy" id="220752"/>
    <lineage>
        <taxon>Bacteria</taxon>
        <taxon>Pseudomonadati</taxon>
        <taxon>Pseudomonadota</taxon>
        <taxon>Gammaproteobacteria</taxon>
        <taxon>Alteromonadales</taxon>
        <taxon>Shewanellaceae</taxon>
        <taxon>Shewanella</taxon>
    </lineage>
</organism>
<feature type="transmembrane region" description="Helical" evidence="1">
    <location>
        <begin position="12"/>
        <end position="32"/>
    </location>
</feature>
<name>A0A9X1ZI92_9GAMM</name>
<keyword evidence="3" id="KW-1185">Reference proteome</keyword>
<dbReference type="Proteomes" id="UP001139333">
    <property type="component" value="Unassembled WGS sequence"/>
</dbReference>
<protein>
    <submittedName>
        <fullName evidence="2">PepSY domain-containing protein</fullName>
    </submittedName>
</protein>
<evidence type="ECO:0000313" key="2">
    <source>
        <dbReference type="EMBL" id="MCL1142824.1"/>
    </source>
</evidence>
<dbReference type="AlphaFoldDB" id="A0A9X1ZI92"/>
<accession>A0A9X1ZI92</accession>
<dbReference type="RefSeq" id="WP_248995506.1">
    <property type="nucleotide sequence ID" value="NZ_JAKIKP010000005.1"/>
</dbReference>
<feature type="transmembrane region" description="Helical" evidence="1">
    <location>
        <begin position="210"/>
        <end position="231"/>
    </location>
</feature>
<dbReference type="EMBL" id="JAKIKP010000005">
    <property type="protein sequence ID" value="MCL1142824.1"/>
    <property type="molecule type" value="Genomic_DNA"/>
</dbReference>